<keyword evidence="2" id="KW-0949">S-adenosyl-L-methionine</keyword>
<keyword evidence="7" id="KW-0456">Lyase</keyword>
<evidence type="ECO:0000256" key="4">
    <source>
        <dbReference type="ARBA" id="ARBA00022842"/>
    </source>
</evidence>
<keyword evidence="4" id="KW-0460">Magnesium</keyword>
<accession>A0A6H1ZW46</accession>
<keyword evidence="3" id="KW-0479">Metal-binding</keyword>
<reference evidence="9" key="1">
    <citation type="submission" date="2020-03" db="EMBL/GenBank/DDBJ databases">
        <title>The deep terrestrial virosphere.</title>
        <authorList>
            <person name="Holmfeldt K."/>
            <person name="Nilsson E."/>
            <person name="Simone D."/>
            <person name="Lopez-Fernandez M."/>
            <person name="Wu X."/>
            <person name="de Brujin I."/>
            <person name="Lundin D."/>
            <person name="Andersson A."/>
            <person name="Bertilsson S."/>
            <person name="Dopson M."/>
        </authorList>
    </citation>
    <scope>NUCLEOTIDE SEQUENCE</scope>
    <source>
        <strain evidence="10">MM415A00577</strain>
        <strain evidence="11">MM415B04191</strain>
        <strain evidence="9">TM448A02118</strain>
    </source>
</reference>
<keyword evidence="6" id="KW-0411">Iron-sulfur</keyword>
<evidence type="ECO:0000256" key="6">
    <source>
        <dbReference type="ARBA" id="ARBA00023014"/>
    </source>
</evidence>
<evidence type="ECO:0000313" key="10">
    <source>
        <dbReference type="EMBL" id="QJA81156.1"/>
    </source>
</evidence>
<feature type="domain" description="Radical SAM core" evidence="8">
    <location>
        <begin position="18"/>
        <end position="213"/>
    </location>
</feature>
<dbReference type="HAMAP" id="MF_00917">
    <property type="entry name" value="QueE"/>
    <property type="match status" value="1"/>
</dbReference>
<sequence>MRVYSIFDSIDGEVNGFHQGGLTTFVRLAGCSLGCEYCDTRYAWKKDSGNEMSIDDVLKQLHSAKKVTITGGEPLEQKEAVFELINCLNNLGIKVSVETNGSIPLGSRLFSLARWVVDYKLPSSKVQERLMKFNFENLRQIDFVKFVIQHHNDFQFANQVRKNLCEKGCKANFAYSPVFGVLDPKILISWLYTEGPRDSVINLQLHKYLELVEDK</sequence>
<dbReference type="Gene3D" id="3.20.20.70">
    <property type="entry name" value="Aldolase class I"/>
    <property type="match status" value="1"/>
</dbReference>
<evidence type="ECO:0000313" key="11">
    <source>
        <dbReference type="EMBL" id="QJA93544.1"/>
    </source>
</evidence>
<dbReference type="EMBL" id="MT142449">
    <property type="protein sequence ID" value="QJA81156.1"/>
    <property type="molecule type" value="Genomic_DNA"/>
</dbReference>
<dbReference type="SFLD" id="SFLDS00029">
    <property type="entry name" value="Radical_SAM"/>
    <property type="match status" value="1"/>
</dbReference>
<dbReference type="PANTHER" id="PTHR42836">
    <property type="entry name" value="7-CARBOXY-7-DEAZAGUANINE SYNTHASE"/>
    <property type="match status" value="1"/>
</dbReference>
<keyword evidence="1" id="KW-0004">4Fe-4S</keyword>
<dbReference type="InterPro" id="IPR024924">
    <property type="entry name" value="7-CO-7-deazaguanine_synth-like"/>
</dbReference>
<dbReference type="SUPFAM" id="SSF102114">
    <property type="entry name" value="Radical SAM enzymes"/>
    <property type="match status" value="1"/>
</dbReference>
<dbReference type="AlphaFoldDB" id="A0A6H1ZW46"/>
<dbReference type="Pfam" id="PF04055">
    <property type="entry name" value="Radical_SAM"/>
    <property type="match status" value="1"/>
</dbReference>
<organism evidence="9">
    <name type="scientific">viral metagenome</name>
    <dbReference type="NCBI Taxonomy" id="1070528"/>
    <lineage>
        <taxon>unclassified sequences</taxon>
        <taxon>metagenomes</taxon>
        <taxon>organismal metagenomes</taxon>
    </lineage>
</organism>
<dbReference type="InterPro" id="IPR058240">
    <property type="entry name" value="rSAM_sf"/>
</dbReference>
<evidence type="ECO:0000256" key="5">
    <source>
        <dbReference type="ARBA" id="ARBA00023004"/>
    </source>
</evidence>
<evidence type="ECO:0000313" key="9">
    <source>
        <dbReference type="EMBL" id="QJA51430.1"/>
    </source>
</evidence>
<evidence type="ECO:0000259" key="8">
    <source>
        <dbReference type="PROSITE" id="PS51918"/>
    </source>
</evidence>
<dbReference type="PROSITE" id="PS51918">
    <property type="entry name" value="RADICAL_SAM"/>
    <property type="match status" value="1"/>
</dbReference>
<keyword evidence="5" id="KW-0408">Iron</keyword>
<dbReference type="EMBL" id="MT144262">
    <property type="protein sequence ID" value="QJA51430.1"/>
    <property type="molecule type" value="Genomic_DNA"/>
</dbReference>
<dbReference type="InterPro" id="IPR013785">
    <property type="entry name" value="Aldolase_TIM"/>
</dbReference>
<evidence type="ECO:0000256" key="1">
    <source>
        <dbReference type="ARBA" id="ARBA00022485"/>
    </source>
</evidence>
<evidence type="ECO:0000256" key="7">
    <source>
        <dbReference type="ARBA" id="ARBA00023239"/>
    </source>
</evidence>
<dbReference type="GO" id="GO:0051539">
    <property type="term" value="F:4 iron, 4 sulfur cluster binding"/>
    <property type="evidence" value="ECO:0007669"/>
    <property type="project" value="UniProtKB-KW"/>
</dbReference>
<dbReference type="PANTHER" id="PTHR42836:SF1">
    <property type="entry name" value="7-CARBOXY-7-DEAZAGUANINE SYNTHASE"/>
    <property type="match status" value="1"/>
</dbReference>
<dbReference type="GO" id="GO:0016829">
    <property type="term" value="F:lyase activity"/>
    <property type="evidence" value="ECO:0007669"/>
    <property type="project" value="UniProtKB-KW"/>
</dbReference>
<evidence type="ECO:0000256" key="3">
    <source>
        <dbReference type="ARBA" id="ARBA00022723"/>
    </source>
</evidence>
<dbReference type="CDD" id="cd01335">
    <property type="entry name" value="Radical_SAM"/>
    <property type="match status" value="1"/>
</dbReference>
<dbReference type="InterPro" id="IPR007197">
    <property type="entry name" value="rSAM"/>
</dbReference>
<gene>
    <name evidence="10" type="ORF">MM415A00577_0016</name>
    <name evidence="11" type="ORF">MM415B04191_0007</name>
    <name evidence="9" type="ORF">TM448A02118_0007</name>
</gene>
<name>A0A6H1ZW46_9ZZZZ</name>
<dbReference type="EMBL" id="MT143157">
    <property type="protein sequence ID" value="QJA93544.1"/>
    <property type="molecule type" value="Genomic_DNA"/>
</dbReference>
<dbReference type="GO" id="GO:0046872">
    <property type="term" value="F:metal ion binding"/>
    <property type="evidence" value="ECO:0007669"/>
    <property type="project" value="UniProtKB-KW"/>
</dbReference>
<evidence type="ECO:0000256" key="2">
    <source>
        <dbReference type="ARBA" id="ARBA00022691"/>
    </source>
</evidence>
<protein>
    <submittedName>
        <fullName evidence="9">Putative 7-carboxy-7-deazaguanine synthase</fullName>
    </submittedName>
</protein>
<proteinExistence type="inferred from homology"/>
<dbReference type="PIRSF" id="PIRSF000370">
    <property type="entry name" value="QueE"/>
    <property type="match status" value="1"/>
</dbReference>